<reference evidence="4 5" key="1">
    <citation type="journal article" date="2018" name="Mol. Biol. Evol.">
        <title>Broad Genomic Sampling Reveals a Smut Pathogenic Ancestry of the Fungal Clade Ustilaginomycotina.</title>
        <authorList>
            <person name="Kijpornyongpan T."/>
            <person name="Mondo S.J."/>
            <person name="Barry K."/>
            <person name="Sandor L."/>
            <person name="Lee J."/>
            <person name="Lipzen A."/>
            <person name="Pangilinan J."/>
            <person name="LaButti K."/>
            <person name="Hainaut M."/>
            <person name="Henrissat B."/>
            <person name="Grigoriev I.V."/>
            <person name="Spatafora J.W."/>
            <person name="Aime M.C."/>
        </authorList>
    </citation>
    <scope>NUCLEOTIDE SEQUENCE [LARGE SCALE GENOMIC DNA]</scope>
    <source>
        <strain evidence="4 5">MCA 4718</strain>
    </source>
</reference>
<feature type="region of interest" description="Disordered" evidence="2">
    <location>
        <begin position="125"/>
        <end position="144"/>
    </location>
</feature>
<dbReference type="OrthoDB" id="2635at2759"/>
<dbReference type="GeneID" id="37013144"/>
<feature type="region of interest" description="Disordered" evidence="2">
    <location>
        <begin position="200"/>
        <end position="256"/>
    </location>
</feature>
<name>A0A316UGA9_9BASI</name>
<dbReference type="PANTHER" id="PTHR12175:SF1">
    <property type="entry name" value="PITH DOMAIN-CONTAINING PROTEIN 1"/>
    <property type="match status" value="1"/>
</dbReference>
<dbReference type="PANTHER" id="PTHR12175">
    <property type="entry name" value="AD039 HT014 THIOREDOXIN FAMILY TRP26"/>
    <property type="match status" value="1"/>
</dbReference>
<dbReference type="InterPro" id="IPR037047">
    <property type="entry name" value="PITH_dom_sf"/>
</dbReference>
<dbReference type="AlphaFoldDB" id="A0A316UGA9"/>
<evidence type="ECO:0000256" key="2">
    <source>
        <dbReference type="SAM" id="MobiDB-lite"/>
    </source>
</evidence>
<accession>A0A316UGA9</accession>
<dbReference type="Gene3D" id="2.60.120.470">
    <property type="entry name" value="PITH domain"/>
    <property type="match status" value="1"/>
</dbReference>
<evidence type="ECO:0000313" key="5">
    <source>
        <dbReference type="Proteomes" id="UP000245942"/>
    </source>
</evidence>
<gene>
    <name evidence="4" type="ORF">BCV69DRAFT_279884</name>
</gene>
<feature type="compositionally biased region" description="Low complexity" evidence="2">
    <location>
        <begin position="128"/>
        <end position="141"/>
    </location>
</feature>
<dbReference type="GO" id="GO:0005634">
    <property type="term" value="C:nucleus"/>
    <property type="evidence" value="ECO:0007669"/>
    <property type="project" value="TreeGrafter"/>
</dbReference>
<proteinExistence type="inferred from homology"/>
<dbReference type="Pfam" id="PF06201">
    <property type="entry name" value="PITH"/>
    <property type="match status" value="1"/>
</dbReference>
<dbReference type="GO" id="GO:0005737">
    <property type="term" value="C:cytoplasm"/>
    <property type="evidence" value="ECO:0007669"/>
    <property type="project" value="UniProtKB-ARBA"/>
</dbReference>
<evidence type="ECO:0000256" key="1">
    <source>
        <dbReference type="ARBA" id="ARBA00025788"/>
    </source>
</evidence>
<feature type="domain" description="PITH" evidence="3">
    <location>
        <begin position="13"/>
        <end position="220"/>
    </location>
</feature>
<dbReference type="RefSeq" id="XP_025351138.1">
    <property type="nucleotide sequence ID" value="XM_025491410.1"/>
</dbReference>
<comment type="similarity">
    <text evidence="1">Belongs to the PITHD1 family.</text>
</comment>
<protein>
    <recommendedName>
        <fullName evidence="3">PITH domain-containing protein</fullName>
    </recommendedName>
</protein>
<sequence length="256" mass="26715">MSQANLPETSSSAPASSSTDTHSLYSSIFLAGVYGSNIAHHSSRGGGSAGSPSAAARNCIKPWDRRSDVGVWTESLEAGHLVINIPFGSPVKVSSVLINQGAGQTAPHRLRIYVNRPNGLGLEDVFEGSSPSTSTGTPSSGLPQADFLLREQDQAASSAEERVQEYPLGRFAARFASVNSLHVVLSDAEEPPSRVYYLSFRGTAPKDPPNRNDRLTVQAEDAASNPMGKVRESAGGASAPVRGSSHAADGTGGQAR</sequence>
<dbReference type="SUPFAM" id="SSF49785">
    <property type="entry name" value="Galactose-binding domain-like"/>
    <property type="match status" value="1"/>
</dbReference>
<dbReference type="Proteomes" id="UP000245942">
    <property type="component" value="Unassembled WGS sequence"/>
</dbReference>
<dbReference type="PROSITE" id="PS51532">
    <property type="entry name" value="PITH"/>
    <property type="match status" value="1"/>
</dbReference>
<dbReference type="InterPro" id="IPR045099">
    <property type="entry name" value="PITH1-like"/>
</dbReference>
<evidence type="ECO:0000259" key="3">
    <source>
        <dbReference type="PROSITE" id="PS51532"/>
    </source>
</evidence>
<organism evidence="4 5">
    <name type="scientific">Pseudomicrostroma glucosiphilum</name>
    <dbReference type="NCBI Taxonomy" id="1684307"/>
    <lineage>
        <taxon>Eukaryota</taxon>
        <taxon>Fungi</taxon>
        <taxon>Dikarya</taxon>
        <taxon>Basidiomycota</taxon>
        <taxon>Ustilaginomycotina</taxon>
        <taxon>Exobasidiomycetes</taxon>
        <taxon>Microstromatales</taxon>
        <taxon>Microstromatales incertae sedis</taxon>
        <taxon>Pseudomicrostroma</taxon>
    </lineage>
</organism>
<keyword evidence="5" id="KW-1185">Reference proteome</keyword>
<dbReference type="EMBL" id="KZ819321">
    <property type="protein sequence ID" value="PWN23978.1"/>
    <property type="molecule type" value="Genomic_DNA"/>
</dbReference>
<dbReference type="InterPro" id="IPR008979">
    <property type="entry name" value="Galactose-bd-like_sf"/>
</dbReference>
<dbReference type="InterPro" id="IPR010400">
    <property type="entry name" value="PITH_dom"/>
</dbReference>
<evidence type="ECO:0000313" key="4">
    <source>
        <dbReference type="EMBL" id="PWN23978.1"/>
    </source>
</evidence>